<sequence length="118" mass="13877">MKKNKSILWIVVLFGLTLSVFFNVKNQYSTLKEAESKNDQLTKKIEILNLEKQKLIKKIEYASSSSFLDQQIHDKLAMGKENDVWLIVPTGIQVDLRPQVNEDKKRPNWQQWLNLFTQ</sequence>
<dbReference type="EMBL" id="VSSQ01007937">
    <property type="protein sequence ID" value="MPM37416.1"/>
    <property type="molecule type" value="Genomic_DNA"/>
</dbReference>
<feature type="coiled-coil region" evidence="1">
    <location>
        <begin position="24"/>
        <end position="58"/>
    </location>
</feature>
<accession>A0A644Z959</accession>
<keyword evidence="2" id="KW-0472">Membrane</keyword>
<proteinExistence type="predicted"/>
<reference evidence="3" key="1">
    <citation type="submission" date="2019-08" db="EMBL/GenBank/DDBJ databases">
        <authorList>
            <person name="Kucharzyk K."/>
            <person name="Murdoch R.W."/>
            <person name="Higgins S."/>
            <person name="Loffler F."/>
        </authorList>
    </citation>
    <scope>NUCLEOTIDE SEQUENCE</scope>
</reference>
<keyword evidence="2" id="KW-0812">Transmembrane</keyword>
<keyword evidence="2" id="KW-1133">Transmembrane helix</keyword>
<evidence type="ECO:0000256" key="1">
    <source>
        <dbReference type="SAM" id="Coils"/>
    </source>
</evidence>
<name>A0A644Z959_9ZZZZ</name>
<feature type="transmembrane region" description="Helical" evidence="2">
    <location>
        <begin position="6"/>
        <end position="24"/>
    </location>
</feature>
<dbReference type="InterPro" id="IPR007060">
    <property type="entry name" value="FtsL/DivIC"/>
</dbReference>
<evidence type="ECO:0000256" key="2">
    <source>
        <dbReference type="SAM" id="Phobius"/>
    </source>
</evidence>
<protein>
    <submittedName>
        <fullName evidence="3">Uncharacterized protein</fullName>
    </submittedName>
</protein>
<organism evidence="3">
    <name type="scientific">bioreactor metagenome</name>
    <dbReference type="NCBI Taxonomy" id="1076179"/>
    <lineage>
        <taxon>unclassified sequences</taxon>
        <taxon>metagenomes</taxon>
        <taxon>ecological metagenomes</taxon>
    </lineage>
</organism>
<keyword evidence="1" id="KW-0175">Coiled coil</keyword>
<gene>
    <name evidence="3" type="ORF">SDC9_84033</name>
</gene>
<comment type="caution">
    <text evidence="3">The sequence shown here is derived from an EMBL/GenBank/DDBJ whole genome shotgun (WGS) entry which is preliminary data.</text>
</comment>
<evidence type="ECO:0000313" key="3">
    <source>
        <dbReference type="EMBL" id="MPM37416.1"/>
    </source>
</evidence>
<dbReference type="AlphaFoldDB" id="A0A644Z959"/>
<dbReference type="Pfam" id="PF04977">
    <property type="entry name" value="DivIC"/>
    <property type="match status" value="1"/>
</dbReference>